<evidence type="ECO:0000259" key="2">
    <source>
        <dbReference type="PROSITE" id="PS50234"/>
    </source>
</evidence>
<proteinExistence type="predicted"/>
<dbReference type="Gene3D" id="3.40.50.410">
    <property type="entry name" value="von Willebrand factor, type A domain"/>
    <property type="match status" value="1"/>
</dbReference>
<gene>
    <name evidence="3" type="ORF">C0Q70_03669</name>
</gene>
<evidence type="ECO:0000256" key="1">
    <source>
        <dbReference type="SAM" id="Phobius"/>
    </source>
</evidence>
<evidence type="ECO:0000313" key="3">
    <source>
        <dbReference type="EMBL" id="PVD36683.1"/>
    </source>
</evidence>
<dbReference type="Pfam" id="PF07002">
    <property type="entry name" value="Copine"/>
    <property type="match status" value="1"/>
</dbReference>
<dbReference type="InterPro" id="IPR010734">
    <property type="entry name" value="Copine_C"/>
</dbReference>
<keyword evidence="1" id="KW-0472">Membrane</keyword>
<dbReference type="PROSITE" id="PS50234">
    <property type="entry name" value="VWFA"/>
    <property type="match status" value="1"/>
</dbReference>
<accession>A0A2T7PTD0</accession>
<keyword evidence="1" id="KW-1133">Transmembrane helix</keyword>
<comment type="caution">
    <text evidence="3">The sequence shown here is derived from an EMBL/GenBank/DDBJ whole genome shotgun (WGS) entry which is preliminary data.</text>
</comment>
<dbReference type="EMBL" id="PZQS01000002">
    <property type="protein sequence ID" value="PVD36683.1"/>
    <property type="molecule type" value="Genomic_DNA"/>
</dbReference>
<protein>
    <recommendedName>
        <fullName evidence="2">VWFA domain-containing protein</fullName>
    </recommendedName>
</protein>
<keyword evidence="1" id="KW-0812">Transmembrane</keyword>
<dbReference type="Proteomes" id="UP000245119">
    <property type="component" value="Linkage Group LG2"/>
</dbReference>
<keyword evidence="4" id="KW-1185">Reference proteome</keyword>
<feature type="domain" description="VWFA" evidence="2">
    <location>
        <begin position="92"/>
        <end position="251"/>
    </location>
</feature>
<name>A0A2T7PTD0_POMCA</name>
<dbReference type="STRING" id="400727.A0A2T7PTD0"/>
<dbReference type="InterPro" id="IPR002035">
    <property type="entry name" value="VWF_A"/>
</dbReference>
<dbReference type="InterPro" id="IPR036465">
    <property type="entry name" value="vWFA_dom_sf"/>
</dbReference>
<dbReference type="GO" id="GO:0005634">
    <property type="term" value="C:nucleus"/>
    <property type="evidence" value="ECO:0007669"/>
    <property type="project" value="TreeGrafter"/>
</dbReference>
<dbReference type="PANTHER" id="PTHR45751:SF11">
    <property type="entry name" value="COPINE FAMILY PROTEIN 2"/>
    <property type="match status" value="1"/>
</dbReference>
<evidence type="ECO:0000313" key="4">
    <source>
        <dbReference type="Proteomes" id="UP000245119"/>
    </source>
</evidence>
<dbReference type="InterPro" id="IPR052079">
    <property type="entry name" value="E3_ligase/Copine_domain"/>
</dbReference>
<dbReference type="OrthoDB" id="5855668at2759"/>
<dbReference type="GO" id="GO:0016567">
    <property type="term" value="P:protein ubiquitination"/>
    <property type="evidence" value="ECO:0007669"/>
    <property type="project" value="TreeGrafter"/>
</dbReference>
<organism evidence="3 4">
    <name type="scientific">Pomacea canaliculata</name>
    <name type="common">Golden apple snail</name>
    <dbReference type="NCBI Taxonomy" id="400727"/>
    <lineage>
        <taxon>Eukaryota</taxon>
        <taxon>Metazoa</taxon>
        <taxon>Spiralia</taxon>
        <taxon>Lophotrochozoa</taxon>
        <taxon>Mollusca</taxon>
        <taxon>Gastropoda</taxon>
        <taxon>Caenogastropoda</taxon>
        <taxon>Architaenioglossa</taxon>
        <taxon>Ampullarioidea</taxon>
        <taxon>Ampullariidae</taxon>
        <taxon>Pomacea</taxon>
    </lineage>
</organism>
<dbReference type="OMA" id="CYRRITP"/>
<reference evidence="3 4" key="1">
    <citation type="submission" date="2018-04" db="EMBL/GenBank/DDBJ databases">
        <title>The genome of golden apple snail Pomacea canaliculata provides insight into stress tolerance and invasive adaptation.</title>
        <authorList>
            <person name="Liu C."/>
            <person name="Liu B."/>
            <person name="Ren Y."/>
            <person name="Zhang Y."/>
            <person name="Wang H."/>
            <person name="Li S."/>
            <person name="Jiang F."/>
            <person name="Yin L."/>
            <person name="Zhang G."/>
            <person name="Qian W."/>
            <person name="Fan W."/>
        </authorList>
    </citation>
    <scope>NUCLEOTIDE SEQUENCE [LARGE SCALE GENOMIC DNA]</scope>
    <source>
        <strain evidence="3">SZHN2017</strain>
        <tissue evidence="3">Muscle</tissue>
    </source>
</reference>
<dbReference type="GO" id="GO:0004842">
    <property type="term" value="F:ubiquitin-protein transferase activity"/>
    <property type="evidence" value="ECO:0007669"/>
    <property type="project" value="TreeGrafter"/>
</dbReference>
<sequence>METEILVISAVVAVVLLLVCYRKRRKVVDAAATSRQEVVEDFVSSSAAQTTESGNSILQLFKDDDVAAIADRFNSLEEVSDTMRRAGLESCNLIFGIDYTGSNYMQGKKTFGGKCLHHIDSSELNPYQKVICILGETLEPFDDDGSIPTYGFGDTFTRDHSVFSLSNMGPCHGFQEVLRLYNEITPKVRLGGPTNFAPLIRQAIDIVKKNKSFHILVIVADGQVTAERDTTDAIVEASNWPLSIIMVGVGDGPWDTMKDFDEKLPKRRFDNFKFVNFNIVVNETKNPQAAFALHALMEIPDQFKAIRRLGLLDLIE</sequence>
<feature type="transmembrane region" description="Helical" evidence="1">
    <location>
        <begin position="6"/>
        <end position="21"/>
    </location>
</feature>
<dbReference type="AlphaFoldDB" id="A0A2T7PTD0"/>
<dbReference type="SMART" id="SM00327">
    <property type="entry name" value="VWA"/>
    <property type="match status" value="1"/>
</dbReference>
<dbReference type="SUPFAM" id="SSF53300">
    <property type="entry name" value="vWA-like"/>
    <property type="match status" value="1"/>
</dbReference>
<dbReference type="PANTHER" id="PTHR45751">
    <property type="entry name" value="COPINE FAMILY PROTEIN 1"/>
    <property type="match status" value="1"/>
</dbReference>